<dbReference type="InterPro" id="IPR018729">
    <property type="entry name" value="DUF2269_transmembrane"/>
</dbReference>
<name>A0A9Q9HH24_LEICA</name>
<feature type="transmembrane region" description="Helical" evidence="1">
    <location>
        <begin position="40"/>
        <end position="62"/>
    </location>
</feature>
<dbReference type="Pfam" id="PF10027">
    <property type="entry name" value="DUF2269"/>
    <property type="match status" value="1"/>
</dbReference>
<evidence type="ECO:0000313" key="2">
    <source>
        <dbReference type="EMBL" id="UWQ52969.1"/>
    </source>
</evidence>
<dbReference type="Proteomes" id="UP001058713">
    <property type="component" value="Chromosome"/>
</dbReference>
<feature type="transmembrane region" description="Helical" evidence="1">
    <location>
        <begin position="82"/>
        <end position="103"/>
    </location>
</feature>
<accession>A0A9Q9HH24</accession>
<dbReference type="AlphaFoldDB" id="A0A9Q9HH24"/>
<keyword evidence="1" id="KW-0812">Transmembrane</keyword>
<feature type="transmembrane region" description="Helical" evidence="1">
    <location>
        <begin position="129"/>
        <end position="151"/>
    </location>
</feature>
<dbReference type="RefSeq" id="WP_027236705.1">
    <property type="nucleotide sequence ID" value="NZ_CP081064.1"/>
</dbReference>
<gene>
    <name evidence="2" type="ORF">K3721_13225</name>
</gene>
<dbReference type="KEGG" id="lcae:K3721_13225"/>
<proteinExistence type="predicted"/>
<evidence type="ECO:0000313" key="3">
    <source>
        <dbReference type="Proteomes" id="UP001058713"/>
    </source>
</evidence>
<evidence type="ECO:0000256" key="1">
    <source>
        <dbReference type="SAM" id="Phobius"/>
    </source>
</evidence>
<organism evidence="2 3">
    <name type="scientific">Leisingera caerulea</name>
    <name type="common">Phaeobacter caeruleus</name>
    <dbReference type="NCBI Taxonomy" id="506591"/>
    <lineage>
        <taxon>Bacteria</taxon>
        <taxon>Pseudomonadati</taxon>
        <taxon>Pseudomonadota</taxon>
        <taxon>Alphaproteobacteria</taxon>
        <taxon>Rhodobacterales</taxon>
        <taxon>Roseobacteraceae</taxon>
        <taxon>Leisingera</taxon>
    </lineage>
</organism>
<sequence length="162" mass="17768">MDPELTLRWMHVIGACVLLGTGAGIAFFMLMAHRTRNAHLVAHTAGVVVLADLLFTATAVIVQPVTGGLLAWRLGWPLSEGWLALSLGLYVLTGAFWLPVVWIQLRLRDLARAAAEAGEALPARYHQLFAIWFACGFPAFVSVLAIIWLMLARPDLGVWLVR</sequence>
<reference evidence="2" key="1">
    <citation type="submission" date="2021-08" db="EMBL/GenBank/DDBJ databases">
        <authorList>
            <person name="Nwanade C."/>
            <person name="Wang M."/>
            <person name="Masoudi A."/>
            <person name="Yu Z."/>
            <person name="Liu J."/>
        </authorList>
    </citation>
    <scope>NUCLEOTIDE SEQUENCE</scope>
    <source>
        <strain evidence="2">S122</strain>
    </source>
</reference>
<dbReference type="EMBL" id="CP081070">
    <property type="protein sequence ID" value="UWQ52969.1"/>
    <property type="molecule type" value="Genomic_DNA"/>
</dbReference>
<protein>
    <submittedName>
        <fullName evidence="2">DUF2269 domain-containing protein</fullName>
    </submittedName>
</protein>
<feature type="transmembrane region" description="Helical" evidence="1">
    <location>
        <begin position="12"/>
        <end position="33"/>
    </location>
</feature>
<keyword evidence="1" id="KW-0472">Membrane</keyword>
<keyword evidence="1" id="KW-1133">Transmembrane helix</keyword>